<gene>
    <name evidence="1" type="ORF">BE15_30070</name>
</gene>
<dbReference type="AlphaFoldDB" id="A0A150Q5V3"/>
<dbReference type="EMBL" id="JEMA01001010">
    <property type="protein sequence ID" value="KYF63352.1"/>
    <property type="molecule type" value="Genomic_DNA"/>
</dbReference>
<protein>
    <submittedName>
        <fullName evidence="1">Uncharacterized protein</fullName>
    </submittedName>
</protein>
<evidence type="ECO:0000313" key="2">
    <source>
        <dbReference type="Proteomes" id="UP000075260"/>
    </source>
</evidence>
<name>A0A150Q5V3_SORCE</name>
<reference evidence="1 2" key="1">
    <citation type="submission" date="2014-02" db="EMBL/GenBank/DDBJ databases">
        <title>The small core and large imbalanced accessory genome model reveals a collaborative survival strategy of Sorangium cellulosum strains in nature.</title>
        <authorList>
            <person name="Han K."/>
            <person name="Peng R."/>
            <person name="Blom J."/>
            <person name="Li Y.-Z."/>
        </authorList>
    </citation>
    <scope>NUCLEOTIDE SEQUENCE [LARGE SCALE GENOMIC DNA]</scope>
    <source>
        <strain evidence="1 2">So0008-312</strain>
    </source>
</reference>
<sequence length="188" mass="19403">MPPPGKAPPPSSAGQAAAERFRFRWTVGAGATMALGLTPGVAVGPALAVTGRWPAWSIALEARGLSSLSTSVEDVRVATSALTASAALCLHRHFLFACGVGELGVLRAVPEVPLNPASLLGLHAGLGARAGVTWPFSASLSGYGYTEAVQRLVDWSLLRHRGITESEDQVWSPPATGVAFGIGLQLNL</sequence>
<organism evidence="1 2">
    <name type="scientific">Sorangium cellulosum</name>
    <name type="common">Polyangium cellulosum</name>
    <dbReference type="NCBI Taxonomy" id="56"/>
    <lineage>
        <taxon>Bacteria</taxon>
        <taxon>Pseudomonadati</taxon>
        <taxon>Myxococcota</taxon>
        <taxon>Polyangia</taxon>
        <taxon>Polyangiales</taxon>
        <taxon>Polyangiaceae</taxon>
        <taxon>Sorangium</taxon>
    </lineage>
</organism>
<dbReference type="Proteomes" id="UP000075260">
    <property type="component" value="Unassembled WGS sequence"/>
</dbReference>
<evidence type="ECO:0000313" key="1">
    <source>
        <dbReference type="EMBL" id="KYF63352.1"/>
    </source>
</evidence>
<proteinExistence type="predicted"/>
<accession>A0A150Q5V3</accession>
<comment type="caution">
    <text evidence="1">The sequence shown here is derived from an EMBL/GenBank/DDBJ whole genome shotgun (WGS) entry which is preliminary data.</text>
</comment>